<protein>
    <submittedName>
        <fullName evidence="1">Uncharacterized protein</fullName>
    </submittedName>
</protein>
<gene>
    <name evidence="1" type="ORF">EV421DRAFT_1985768</name>
</gene>
<proteinExistence type="predicted"/>
<accession>A0AA39J420</accession>
<comment type="caution">
    <text evidence="1">The sequence shown here is derived from an EMBL/GenBank/DDBJ whole genome shotgun (WGS) entry which is preliminary data.</text>
</comment>
<sequence length="448" mass="49487">MWRSSCAHISSIGPHSELPSTMLVVTDVDGWSTAKTLSAEKQEQRQTSRVITVFLVLFNRRILAWNHDDWTTVAASDENSAQPDIRQPWIDIEYAGGERIQSNATPSQMAACPELWICPQRDEYRLQAWYDVVKAIVQPSRLSLLAEGWTTTTEESTAVCAEAPSAMTQAKSPLTLVRTSTVDDLGGISSTLPVEHKIVGPDAQMHFRRRLDLDGLYNVTYNPPARYPIEELELVLRFDDHSPAAAALKSVALQSPTVIKGIGIWRRATEPPTLSFSLTMHENTGGGAACARSEVQSVLLGDISPLSLTITIVDLTRRYPPARYFHEAVGATVLFEYDGSDGVVTDAWDGSLQDRAKFDLGQAQSNKSKKKSFSSLVDAKPVSVSTIRHPDHRHFPKLLLRLLRSPNHPDIYRTRGSKVVLLNMVSGNFEGILHPVILDVQLSVTGVL</sequence>
<dbReference type="AlphaFoldDB" id="A0AA39J420"/>
<evidence type="ECO:0000313" key="2">
    <source>
        <dbReference type="Proteomes" id="UP001175226"/>
    </source>
</evidence>
<reference evidence="1" key="1">
    <citation type="submission" date="2023-06" db="EMBL/GenBank/DDBJ databases">
        <authorList>
            <consortium name="Lawrence Berkeley National Laboratory"/>
            <person name="Ahrendt S."/>
            <person name="Sahu N."/>
            <person name="Indic B."/>
            <person name="Wong-Bajracharya J."/>
            <person name="Merenyi Z."/>
            <person name="Ke H.-M."/>
            <person name="Monk M."/>
            <person name="Kocsube S."/>
            <person name="Drula E."/>
            <person name="Lipzen A."/>
            <person name="Balint B."/>
            <person name="Henrissat B."/>
            <person name="Andreopoulos B."/>
            <person name="Martin F.M."/>
            <person name="Harder C.B."/>
            <person name="Rigling D."/>
            <person name="Ford K.L."/>
            <person name="Foster G.D."/>
            <person name="Pangilinan J."/>
            <person name="Papanicolaou A."/>
            <person name="Barry K."/>
            <person name="LaButti K."/>
            <person name="Viragh M."/>
            <person name="Koriabine M."/>
            <person name="Yan M."/>
            <person name="Riley R."/>
            <person name="Champramary S."/>
            <person name="Plett K.L."/>
            <person name="Tsai I.J."/>
            <person name="Slot J."/>
            <person name="Sipos G."/>
            <person name="Plett J."/>
            <person name="Nagy L.G."/>
            <person name="Grigoriev I.V."/>
        </authorList>
    </citation>
    <scope>NUCLEOTIDE SEQUENCE</scope>
    <source>
        <strain evidence="1">FPL87.14</strain>
    </source>
</reference>
<name>A0AA39J420_9AGAR</name>
<keyword evidence="2" id="KW-1185">Reference proteome</keyword>
<evidence type="ECO:0000313" key="1">
    <source>
        <dbReference type="EMBL" id="KAK0435745.1"/>
    </source>
</evidence>
<organism evidence="1 2">
    <name type="scientific">Armillaria borealis</name>
    <dbReference type="NCBI Taxonomy" id="47425"/>
    <lineage>
        <taxon>Eukaryota</taxon>
        <taxon>Fungi</taxon>
        <taxon>Dikarya</taxon>
        <taxon>Basidiomycota</taxon>
        <taxon>Agaricomycotina</taxon>
        <taxon>Agaricomycetes</taxon>
        <taxon>Agaricomycetidae</taxon>
        <taxon>Agaricales</taxon>
        <taxon>Marasmiineae</taxon>
        <taxon>Physalacriaceae</taxon>
        <taxon>Armillaria</taxon>
    </lineage>
</organism>
<dbReference type="EMBL" id="JAUEPT010000060">
    <property type="protein sequence ID" value="KAK0435745.1"/>
    <property type="molecule type" value="Genomic_DNA"/>
</dbReference>
<dbReference type="Proteomes" id="UP001175226">
    <property type="component" value="Unassembled WGS sequence"/>
</dbReference>